<accession>A0A0D5C356</accession>
<sequence>MIYCMEAYILINCTLGKESTIISELKQLIEIIEINGVWGKYDIFLKVSTTDPNGVEQVVKRLRNHPDVTDTYTMHVLYGQGGTIDNG</sequence>
<evidence type="ECO:0000313" key="2">
    <source>
        <dbReference type="EMBL" id="AJW70812.1"/>
    </source>
</evidence>
<proteinExistence type="predicted"/>
<dbReference type="InterPro" id="IPR019887">
    <property type="entry name" value="Tscrpt_reg_AsnC/Lrp_C"/>
</dbReference>
<gene>
    <name evidence="2" type="ORF">NADRNF5_1123</name>
</gene>
<evidence type="ECO:0000313" key="3">
    <source>
        <dbReference type="Proteomes" id="UP000032408"/>
    </source>
</evidence>
<dbReference type="EMBL" id="CP011070">
    <property type="protein sequence ID" value="AJW70812.1"/>
    <property type="molecule type" value="Genomic_DNA"/>
</dbReference>
<reference evidence="2 3" key="2">
    <citation type="journal article" date="2016" name="ISME J.">
        <title>Physiological and genomic characterization of two novel marine thaumarchaeal strains indicates niche differentiation.</title>
        <authorList>
            <person name="Bayer B."/>
            <person name="Vojvoda J."/>
            <person name="Offre P."/>
            <person name="Alves R.J."/>
            <person name="Elisabeth N.H."/>
            <person name="Garcia J.A."/>
            <person name="Volland J.M."/>
            <person name="Srivastava A."/>
            <person name="Schleper C."/>
            <person name="Herndl G.J."/>
        </authorList>
    </citation>
    <scope>NUCLEOTIDE SEQUENCE [LARGE SCALE GENOMIC DNA]</scope>
    <source>
        <strain evidence="2 3">NF5</strain>
    </source>
</reference>
<dbReference type="Pfam" id="PF01037">
    <property type="entry name" value="AsnC_trans_reg"/>
    <property type="match status" value="1"/>
</dbReference>
<reference evidence="3" key="1">
    <citation type="submission" date="2015-03" db="EMBL/GenBank/DDBJ databases">
        <title>Characterization of two novel Thaumarchaeota isolated from the Northern Adriatic Sea.</title>
        <authorList>
            <person name="Bayer B."/>
            <person name="Vojvoda J."/>
            <person name="Offre P."/>
            <person name="Srivastava A."/>
            <person name="Elisabeth N."/>
            <person name="Garcia J.A.L."/>
            <person name="Schleper C."/>
            <person name="Herndl G.J."/>
        </authorList>
    </citation>
    <scope>NUCLEOTIDE SEQUENCE [LARGE SCALE GENOMIC DNA]</scope>
    <source>
        <strain evidence="3">NF5</strain>
    </source>
</reference>
<keyword evidence="3" id="KW-1185">Reference proteome</keyword>
<organism evidence="2 3">
    <name type="scientific">Nitrosopumilus adriaticus</name>
    <dbReference type="NCBI Taxonomy" id="1580092"/>
    <lineage>
        <taxon>Archaea</taxon>
        <taxon>Nitrososphaerota</taxon>
        <taxon>Nitrososphaeria</taxon>
        <taxon>Nitrosopumilales</taxon>
        <taxon>Nitrosopumilaceae</taxon>
        <taxon>Nitrosopumilus</taxon>
    </lineage>
</organism>
<dbReference type="Gene3D" id="3.30.70.920">
    <property type="match status" value="1"/>
</dbReference>
<dbReference type="InterPro" id="IPR011008">
    <property type="entry name" value="Dimeric_a/b-barrel"/>
</dbReference>
<dbReference type="HOGENOM" id="CLU_170329_2_0_2"/>
<dbReference type="Proteomes" id="UP000032408">
    <property type="component" value="Chromosome"/>
</dbReference>
<dbReference type="STRING" id="1580092.NADRNF5_1123"/>
<evidence type="ECO:0000259" key="1">
    <source>
        <dbReference type="Pfam" id="PF01037"/>
    </source>
</evidence>
<name>A0A0D5C356_9ARCH</name>
<dbReference type="AlphaFoldDB" id="A0A0D5C356"/>
<dbReference type="SUPFAM" id="SSF54909">
    <property type="entry name" value="Dimeric alpha+beta barrel"/>
    <property type="match status" value="1"/>
</dbReference>
<protein>
    <submittedName>
        <fullName evidence="2">AsnC family transcriptional regulator</fullName>
    </submittedName>
</protein>
<feature type="domain" description="Transcription regulator AsnC/Lrp ligand binding" evidence="1">
    <location>
        <begin position="9"/>
        <end position="77"/>
    </location>
</feature>
<dbReference type="KEGG" id="nin:NADRNF5_1123"/>